<dbReference type="InterPro" id="IPR011990">
    <property type="entry name" value="TPR-like_helical_dom_sf"/>
</dbReference>
<dbReference type="PANTHER" id="PTHR44227">
    <property type="match status" value="1"/>
</dbReference>
<dbReference type="InterPro" id="IPR011717">
    <property type="entry name" value="TPR-4"/>
</dbReference>
<dbReference type="PROSITE" id="PS50005">
    <property type="entry name" value="TPR"/>
    <property type="match status" value="2"/>
</dbReference>
<dbReference type="GO" id="GO:0042802">
    <property type="term" value="F:identical protein binding"/>
    <property type="evidence" value="ECO:0007669"/>
    <property type="project" value="InterPro"/>
</dbReference>
<dbReference type="SUPFAM" id="SSF48452">
    <property type="entry name" value="TPR-like"/>
    <property type="match status" value="2"/>
</dbReference>
<reference evidence="4 5" key="1">
    <citation type="submission" date="2018-02" db="EMBL/GenBank/DDBJ databases">
        <title>Acetobacter orientalis genome.</title>
        <authorList>
            <person name="Nakashima N."/>
            <person name="Tamura T."/>
        </authorList>
    </citation>
    <scope>NUCLEOTIDE SEQUENCE [LARGE SCALE GENOMIC DNA]</scope>
    <source>
        <strain evidence="4 5">FAN1</strain>
    </source>
</reference>
<dbReference type="InterPro" id="IPR019734">
    <property type="entry name" value="TPR_rpt"/>
</dbReference>
<dbReference type="Pfam" id="PF07721">
    <property type="entry name" value="TPR_4"/>
    <property type="match status" value="3"/>
</dbReference>
<evidence type="ECO:0000313" key="4">
    <source>
        <dbReference type="EMBL" id="BBC79091.1"/>
    </source>
</evidence>
<dbReference type="GO" id="GO:0035269">
    <property type="term" value="P:protein O-linked glycosylation via mannose"/>
    <property type="evidence" value="ECO:0007669"/>
    <property type="project" value="TreeGrafter"/>
</dbReference>
<accession>A0A2Z5ZES3</accession>
<dbReference type="Pfam" id="PF13432">
    <property type="entry name" value="TPR_16"/>
    <property type="match status" value="2"/>
</dbReference>
<dbReference type="SUPFAM" id="SSF53756">
    <property type="entry name" value="UDP-Glycosyltransferase/glycogen phosphorylase"/>
    <property type="match status" value="1"/>
</dbReference>
<evidence type="ECO:0000313" key="5">
    <source>
        <dbReference type="Proteomes" id="UP000270034"/>
    </source>
</evidence>
<gene>
    <name evidence="4" type="ORF">AcetOrient_orf01079</name>
</gene>
<sequence length="642" mass="69254">MCNTLVFWCHKGRVRYAHSQPPYPLTLAETALGLLAQGKAEQAATLLRPHLAQNPQDGAAWHAFGCVALANGSAQAAVQCVAKALELESQPHFYSTQGQALLALGHAEAARAALHVAIMQSPRDPRPHQLMAEALEALGRFDNAAQALRNAVRLRPLESERHVALAAFLARHGQMAEALVVSRHAVAIAPHSILAQNQHALLLERADKLPEATPFFGAVAQALPDNAAALANYGAALYAKGDFAEARSIGQRSANLQPEAAETQNNVGLSNLALGALPEAMQALEQARKLAPHDARIATNYGTALSDMGYYTQAEALFRQVEATPNITALERARARFNLATVLLTEGRFKEGWACFEARKNLQIGGAFTTLPAWQGQAQTQPVLLYAEQGLGDCLHFLRYVNAAACRTPVVLVVPQVLCSLVAHIVFEGTYTVQVVARGETAHTHGAVSACSVLSLPHIMGMSAPFAWLPRFKQPLLAPEKKQQGLRIGLCWSGNPTYRFDKRRSIELTVLEPLCTLPGITVQALQPEAHKSPFTLTPLPQGDMLQTARLIATLDCVVSVDTAVVHLAGLLGKPTWLLNRFGGDWRWAKASTKVGGQGQVMSLWYPHTHVITQPKPGEGNAPWHEPVQQVTAALCKLVKKGA</sequence>
<evidence type="ECO:0000256" key="1">
    <source>
        <dbReference type="ARBA" id="ARBA00022737"/>
    </source>
</evidence>
<feature type="repeat" description="TPR" evidence="3">
    <location>
        <begin position="227"/>
        <end position="260"/>
    </location>
</feature>
<dbReference type="Proteomes" id="UP000270034">
    <property type="component" value="Chromosome"/>
</dbReference>
<keyword evidence="4" id="KW-0808">Transferase</keyword>
<dbReference type="Gene3D" id="1.25.40.10">
    <property type="entry name" value="Tetratricopeptide repeat domain"/>
    <property type="match status" value="1"/>
</dbReference>
<protein>
    <submittedName>
        <fullName evidence="4">O-linked N-acetylglucosamine transferase</fullName>
    </submittedName>
</protein>
<proteinExistence type="predicted"/>
<dbReference type="GO" id="GO:0030968">
    <property type="term" value="P:endoplasmic reticulum unfolded protein response"/>
    <property type="evidence" value="ECO:0007669"/>
    <property type="project" value="TreeGrafter"/>
</dbReference>
<organism evidence="4 5">
    <name type="scientific">Acetobacter orientalis</name>
    <dbReference type="NCBI Taxonomy" id="146474"/>
    <lineage>
        <taxon>Bacteria</taxon>
        <taxon>Pseudomonadati</taxon>
        <taxon>Pseudomonadota</taxon>
        <taxon>Alphaproteobacteria</taxon>
        <taxon>Acetobacterales</taxon>
        <taxon>Acetobacteraceae</taxon>
        <taxon>Acetobacter</taxon>
    </lineage>
</organism>
<dbReference type="SMART" id="SM00028">
    <property type="entry name" value="TPR"/>
    <property type="match status" value="5"/>
</dbReference>
<keyword evidence="1" id="KW-0677">Repeat</keyword>
<dbReference type="KEGG" id="aot:AcetOri_orf01079"/>
<evidence type="ECO:0000256" key="2">
    <source>
        <dbReference type="ARBA" id="ARBA00022803"/>
    </source>
</evidence>
<dbReference type="GO" id="GO:0000030">
    <property type="term" value="F:mannosyltransferase activity"/>
    <property type="evidence" value="ECO:0007669"/>
    <property type="project" value="TreeGrafter"/>
</dbReference>
<dbReference type="EMBL" id="AP018515">
    <property type="protein sequence ID" value="BBC79091.1"/>
    <property type="molecule type" value="Genomic_DNA"/>
</dbReference>
<dbReference type="InterPro" id="IPR052346">
    <property type="entry name" value="O-mannosyl-transferase_TMTC"/>
</dbReference>
<dbReference type="Gene3D" id="3.40.50.2000">
    <property type="entry name" value="Glycogen Phosphorylase B"/>
    <property type="match status" value="1"/>
</dbReference>
<name>A0A2Z5ZES3_9PROT</name>
<feature type="repeat" description="TPR" evidence="3">
    <location>
        <begin position="261"/>
        <end position="294"/>
    </location>
</feature>
<evidence type="ECO:0000256" key="3">
    <source>
        <dbReference type="PROSITE-ProRule" id="PRU00339"/>
    </source>
</evidence>
<dbReference type="AlphaFoldDB" id="A0A2Z5ZES3"/>
<keyword evidence="2 3" id="KW-0802">TPR repeat</keyword>
<dbReference type="PANTHER" id="PTHR44227:SF3">
    <property type="entry name" value="PROTEIN O-MANNOSYL-TRANSFERASE TMTC4"/>
    <property type="match status" value="1"/>
</dbReference>